<accession>A0A8S5P872</accession>
<evidence type="ECO:0000313" key="1">
    <source>
        <dbReference type="EMBL" id="DAE02880.1"/>
    </source>
</evidence>
<sequence>MPNKTHFIGKGVKFECIRRVTGYLVGSLERFNDAKRAEEADRVKHGVGGSGRQ</sequence>
<dbReference type="Pfam" id="PF13597">
    <property type="entry name" value="NRDD"/>
    <property type="match status" value="1"/>
</dbReference>
<dbReference type="InterPro" id="IPR012833">
    <property type="entry name" value="NrdD"/>
</dbReference>
<organism evidence="1">
    <name type="scientific">Siphoviridae sp. ct8Hx23</name>
    <dbReference type="NCBI Taxonomy" id="2825360"/>
    <lineage>
        <taxon>Viruses</taxon>
        <taxon>Duplodnaviria</taxon>
        <taxon>Heunggongvirae</taxon>
        <taxon>Uroviricota</taxon>
        <taxon>Caudoviricetes</taxon>
    </lineage>
</organism>
<dbReference type="EMBL" id="BK015355">
    <property type="protein sequence ID" value="DAE02880.1"/>
    <property type="molecule type" value="Genomic_DNA"/>
</dbReference>
<proteinExistence type="predicted"/>
<reference evidence="1" key="1">
    <citation type="journal article" date="2021" name="Proc. Natl. Acad. Sci. U.S.A.">
        <title>A Catalog of Tens of Thousands of Viruses from Human Metagenomes Reveals Hidden Associations with Chronic Diseases.</title>
        <authorList>
            <person name="Tisza M.J."/>
            <person name="Buck C.B."/>
        </authorList>
    </citation>
    <scope>NUCLEOTIDE SEQUENCE</scope>
    <source>
        <strain evidence="1">Ct8Hx23</strain>
    </source>
</reference>
<dbReference type="GO" id="GO:0008998">
    <property type="term" value="F:ribonucleoside-triphosphate reductase (thioredoxin) activity"/>
    <property type="evidence" value="ECO:0007669"/>
    <property type="project" value="InterPro"/>
</dbReference>
<name>A0A8S5P872_9CAUD</name>
<protein>
    <submittedName>
        <fullName evidence="1">Anaerobic ribonucleoside triphosphate reductase</fullName>
    </submittedName>
</protein>
<dbReference type="GO" id="GO:0006260">
    <property type="term" value="P:DNA replication"/>
    <property type="evidence" value="ECO:0007669"/>
    <property type="project" value="InterPro"/>
</dbReference>